<comment type="caution">
    <text evidence="2">The sequence shown here is derived from an EMBL/GenBank/DDBJ whole genome shotgun (WGS) entry which is preliminary data.</text>
</comment>
<evidence type="ECO:0000313" key="3">
    <source>
        <dbReference type="Proteomes" id="UP001359559"/>
    </source>
</evidence>
<evidence type="ECO:0000256" key="1">
    <source>
        <dbReference type="SAM" id="MobiDB-lite"/>
    </source>
</evidence>
<sequence>MSIVEHSSRTSSEFASTSAAAGVGEQGNCSSRSWLSPSPVRFSVEQRAASPVGKKQKDENAAWSASSGKRRCSCSPTTHPGSFRCAYHKQVAGQKTASSSNEKLNLRRLAMKNWLVQLGREVEAEVLKRASSTTLIGSSSHRLQRRRVFEPRPSRLSTMSKAQDQESC</sequence>
<gene>
    <name evidence="2" type="ORF">RJT34_25952</name>
</gene>
<dbReference type="AlphaFoldDB" id="A0AAN9F6N1"/>
<accession>A0AAN9F6N1</accession>
<keyword evidence="3" id="KW-1185">Reference proteome</keyword>
<evidence type="ECO:0000313" key="2">
    <source>
        <dbReference type="EMBL" id="KAK7270644.1"/>
    </source>
</evidence>
<protein>
    <submittedName>
        <fullName evidence="2">Uncharacterized protein</fullName>
    </submittedName>
</protein>
<feature type="compositionally biased region" description="Polar residues" evidence="1">
    <location>
        <begin position="27"/>
        <end position="36"/>
    </location>
</feature>
<feature type="compositionally biased region" description="Low complexity" evidence="1">
    <location>
        <begin position="9"/>
        <end position="21"/>
    </location>
</feature>
<dbReference type="PANTHER" id="PTHR33132">
    <property type="entry name" value="OSJNBB0118P14.9 PROTEIN"/>
    <property type="match status" value="1"/>
</dbReference>
<feature type="region of interest" description="Disordered" evidence="1">
    <location>
        <begin position="135"/>
        <end position="168"/>
    </location>
</feature>
<dbReference type="PANTHER" id="PTHR33132:SF135">
    <property type="entry name" value="OS02G0799700 PROTEIN"/>
    <property type="match status" value="1"/>
</dbReference>
<dbReference type="Proteomes" id="UP001359559">
    <property type="component" value="Unassembled WGS sequence"/>
</dbReference>
<feature type="region of interest" description="Disordered" evidence="1">
    <location>
        <begin position="1"/>
        <end position="78"/>
    </location>
</feature>
<reference evidence="2 3" key="1">
    <citation type="submission" date="2024-01" db="EMBL/GenBank/DDBJ databases">
        <title>The genomes of 5 underutilized Papilionoideae crops provide insights into root nodulation and disease resistance.</title>
        <authorList>
            <person name="Yuan L."/>
        </authorList>
    </citation>
    <scope>NUCLEOTIDE SEQUENCE [LARGE SCALE GENOMIC DNA]</scope>
    <source>
        <strain evidence="2">LY-2023</strain>
        <tissue evidence="2">Leaf</tissue>
    </source>
</reference>
<feature type="compositionally biased region" description="Polar residues" evidence="1">
    <location>
        <begin position="155"/>
        <end position="168"/>
    </location>
</feature>
<name>A0AAN9F6N1_CLITE</name>
<organism evidence="2 3">
    <name type="scientific">Clitoria ternatea</name>
    <name type="common">Butterfly pea</name>
    <dbReference type="NCBI Taxonomy" id="43366"/>
    <lineage>
        <taxon>Eukaryota</taxon>
        <taxon>Viridiplantae</taxon>
        <taxon>Streptophyta</taxon>
        <taxon>Embryophyta</taxon>
        <taxon>Tracheophyta</taxon>
        <taxon>Spermatophyta</taxon>
        <taxon>Magnoliopsida</taxon>
        <taxon>eudicotyledons</taxon>
        <taxon>Gunneridae</taxon>
        <taxon>Pentapetalae</taxon>
        <taxon>rosids</taxon>
        <taxon>fabids</taxon>
        <taxon>Fabales</taxon>
        <taxon>Fabaceae</taxon>
        <taxon>Papilionoideae</taxon>
        <taxon>50 kb inversion clade</taxon>
        <taxon>NPAAA clade</taxon>
        <taxon>indigoferoid/millettioid clade</taxon>
        <taxon>Phaseoleae</taxon>
        <taxon>Clitoria</taxon>
    </lineage>
</organism>
<dbReference type="EMBL" id="JAYKXN010000007">
    <property type="protein sequence ID" value="KAK7270644.1"/>
    <property type="molecule type" value="Genomic_DNA"/>
</dbReference>
<proteinExistence type="predicted"/>